<organism evidence="2 3">
    <name type="scientific">Edaphochlamys debaryana</name>
    <dbReference type="NCBI Taxonomy" id="47281"/>
    <lineage>
        <taxon>Eukaryota</taxon>
        <taxon>Viridiplantae</taxon>
        <taxon>Chlorophyta</taxon>
        <taxon>core chlorophytes</taxon>
        <taxon>Chlorophyceae</taxon>
        <taxon>CS clade</taxon>
        <taxon>Chlamydomonadales</taxon>
        <taxon>Chlamydomonadales incertae sedis</taxon>
        <taxon>Edaphochlamys</taxon>
    </lineage>
</organism>
<proteinExistence type="predicted"/>
<feature type="region of interest" description="Disordered" evidence="1">
    <location>
        <begin position="1"/>
        <end position="45"/>
    </location>
</feature>
<keyword evidence="3" id="KW-1185">Reference proteome</keyword>
<sequence>MFKGFPRIDSHPEFPDDVFKGAEPHHGPGDDLPSDVFAGAEPRHGRADALPSDVFQGVVAIDRHPSIPADVFAGTVPFDRHPEVPCDVFAGVPPGEPGLLTKALSRAFTMLGRKVDSMVDHVLHPFSLHSHQH</sequence>
<dbReference type="AlphaFoldDB" id="A0A836C555"/>
<gene>
    <name evidence="2" type="ORF">HYH03_002572</name>
</gene>
<protein>
    <submittedName>
        <fullName evidence="2">Uncharacterized protein</fullName>
    </submittedName>
</protein>
<accession>A0A836C555</accession>
<name>A0A836C555_9CHLO</name>
<comment type="caution">
    <text evidence="2">The sequence shown here is derived from an EMBL/GenBank/DDBJ whole genome shotgun (WGS) entry which is preliminary data.</text>
</comment>
<evidence type="ECO:0000256" key="1">
    <source>
        <dbReference type="SAM" id="MobiDB-lite"/>
    </source>
</evidence>
<dbReference type="OrthoDB" id="523892at2759"/>
<evidence type="ECO:0000313" key="3">
    <source>
        <dbReference type="Proteomes" id="UP000612055"/>
    </source>
</evidence>
<dbReference type="Proteomes" id="UP000612055">
    <property type="component" value="Unassembled WGS sequence"/>
</dbReference>
<reference evidence="2" key="1">
    <citation type="journal article" date="2020" name="bioRxiv">
        <title>Comparative genomics of Chlamydomonas.</title>
        <authorList>
            <person name="Craig R.J."/>
            <person name="Hasan A.R."/>
            <person name="Ness R.W."/>
            <person name="Keightley P.D."/>
        </authorList>
    </citation>
    <scope>NUCLEOTIDE SEQUENCE</scope>
    <source>
        <strain evidence="2">CCAP 11/70</strain>
    </source>
</reference>
<feature type="compositionally biased region" description="Basic and acidic residues" evidence="1">
    <location>
        <begin position="1"/>
        <end position="29"/>
    </location>
</feature>
<evidence type="ECO:0000313" key="2">
    <source>
        <dbReference type="EMBL" id="KAG2499633.1"/>
    </source>
</evidence>
<dbReference type="EMBL" id="JAEHOE010000006">
    <property type="protein sequence ID" value="KAG2499633.1"/>
    <property type="molecule type" value="Genomic_DNA"/>
</dbReference>